<sequence length="211" mass="25480">MSLYLGKIHYWLFNKILWFENLEDLIINLAKEKGLDVKKVEYEIESKYGKKLENKNLEEIIDLENIHEWLQNRIHSSEGRMATWIRVILQSDVKFSSEIEKLFEENAKEAAKKEKIIKNYLEASEIYTCLNNYILDGMPCDRVNIVKISDKDSVYWERRICVHEDIWNNENLSVEIFYKFRNIWIENFVTELNPDFQFLEEKNINYKIVRV</sequence>
<accession>A0ABU4W9H8</accession>
<dbReference type="EMBL" id="JAVIKH010000007">
    <property type="protein sequence ID" value="MDX8336192.1"/>
    <property type="molecule type" value="Genomic_DNA"/>
</dbReference>
<reference evidence="2" key="1">
    <citation type="submission" date="2023-07" db="EMBL/GenBank/DDBJ databases">
        <authorList>
            <person name="Colorado M.A."/>
            <person name="Villamil L.M."/>
            <person name="Melo J.F."/>
            <person name="Rodriguez J.A."/>
            <person name="Ruiz R.Y."/>
        </authorList>
    </citation>
    <scope>NUCLEOTIDE SEQUENCE [LARGE SCALE GENOMIC DNA]</scope>
    <source>
        <strain evidence="2">C33</strain>
    </source>
</reference>
<name>A0ABU4W9H8_9FUSO</name>
<comment type="caution">
    <text evidence="1">The sequence shown here is derived from an EMBL/GenBank/DDBJ whole genome shotgun (WGS) entry which is preliminary data.</text>
</comment>
<gene>
    <name evidence="1" type="ORF">RFV38_06760</name>
</gene>
<organism evidence="1 2">
    <name type="scientific">Candidatus Cetobacterium colombiensis</name>
    <dbReference type="NCBI Taxonomy" id="3073100"/>
    <lineage>
        <taxon>Bacteria</taxon>
        <taxon>Fusobacteriati</taxon>
        <taxon>Fusobacteriota</taxon>
        <taxon>Fusobacteriia</taxon>
        <taxon>Fusobacteriales</taxon>
        <taxon>Fusobacteriaceae</taxon>
        <taxon>Cetobacterium</taxon>
    </lineage>
</organism>
<proteinExistence type="predicted"/>
<evidence type="ECO:0000313" key="2">
    <source>
        <dbReference type="Proteomes" id="UP001279681"/>
    </source>
</evidence>
<protein>
    <submittedName>
        <fullName evidence="1">Uncharacterized protein</fullName>
    </submittedName>
</protein>
<evidence type="ECO:0000313" key="1">
    <source>
        <dbReference type="EMBL" id="MDX8336192.1"/>
    </source>
</evidence>
<dbReference type="Proteomes" id="UP001279681">
    <property type="component" value="Unassembled WGS sequence"/>
</dbReference>
<dbReference type="RefSeq" id="WP_320313594.1">
    <property type="nucleotide sequence ID" value="NZ_JAVIKH010000007.1"/>
</dbReference>
<keyword evidence="2" id="KW-1185">Reference proteome</keyword>